<dbReference type="PROSITE" id="PS51257">
    <property type="entry name" value="PROKAR_LIPOPROTEIN"/>
    <property type="match status" value="1"/>
</dbReference>
<sequence>MRRFWILCCLGLAACASPLEQCVSQAQRDHDGLLAAIAIAEANIARGYGVDREVVPYQRPVLCTGVGLGTGRVGVGLTGCSETRFRTVETPVPLDIEAEQRKLASMRARLPVARARRDAAISACYAQFPA</sequence>
<organism evidence="1 2">
    <name type="scientific">Halovulum dunhuangense</name>
    <dbReference type="NCBI Taxonomy" id="1505036"/>
    <lineage>
        <taxon>Bacteria</taxon>
        <taxon>Pseudomonadati</taxon>
        <taxon>Pseudomonadota</taxon>
        <taxon>Alphaproteobacteria</taxon>
        <taxon>Rhodobacterales</taxon>
        <taxon>Paracoccaceae</taxon>
        <taxon>Halovulum</taxon>
    </lineage>
</organism>
<dbReference type="Proteomes" id="UP000572377">
    <property type="component" value="Unassembled WGS sequence"/>
</dbReference>
<evidence type="ECO:0008006" key="3">
    <source>
        <dbReference type="Google" id="ProtNLM"/>
    </source>
</evidence>
<reference evidence="1 2" key="1">
    <citation type="submission" date="2020-05" db="EMBL/GenBank/DDBJ databases">
        <title>Gimesia benthica sp. nov., a novel planctomycete isolated from a deep-sea water sample of the Northwest Indian Ocean.</title>
        <authorList>
            <person name="Wang J."/>
            <person name="Ruan C."/>
            <person name="Song L."/>
            <person name="Zhu Y."/>
            <person name="Li A."/>
            <person name="Zheng X."/>
            <person name="Wang L."/>
            <person name="Lu Z."/>
            <person name="Huang Y."/>
            <person name="Du W."/>
            <person name="Zhou Y."/>
            <person name="Huang L."/>
            <person name="Dai X."/>
        </authorList>
    </citation>
    <scope>NUCLEOTIDE SEQUENCE [LARGE SCALE GENOMIC DNA]</scope>
    <source>
        <strain evidence="1 2">YYQ-30</strain>
    </source>
</reference>
<protein>
    <recommendedName>
        <fullName evidence="3">Lipoprotein</fullName>
    </recommendedName>
</protein>
<evidence type="ECO:0000313" key="1">
    <source>
        <dbReference type="EMBL" id="NNU80684.1"/>
    </source>
</evidence>
<name>A0A849L383_9RHOB</name>
<gene>
    <name evidence="1" type="ORF">HMH01_09575</name>
</gene>
<dbReference type="EMBL" id="JABFBC010000001">
    <property type="protein sequence ID" value="NNU80684.1"/>
    <property type="molecule type" value="Genomic_DNA"/>
</dbReference>
<keyword evidence="2" id="KW-1185">Reference proteome</keyword>
<dbReference type="RefSeq" id="WP_171324656.1">
    <property type="nucleotide sequence ID" value="NZ_JABFBC010000001.1"/>
</dbReference>
<proteinExistence type="predicted"/>
<comment type="caution">
    <text evidence="1">The sequence shown here is derived from an EMBL/GenBank/DDBJ whole genome shotgun (WGS) entry which is preliminary data.</text>
</comment>
<accession>A0A849L383</accession>
<dbReference type="AlphaFoldDB" id="A0A849L383"/>
<evidence type="ECO:0000313" key="2">
    <source>
        <dbReference type="Proteomes" id="UP000572377"/>
    </source>
</evidence>